<reference evidence="3" key="1">
    <citation type="submission" date="2017-02" db="EMBL/GenBank/DDBJ databases">
        <authorList>
            <person name="Varghese N."/>
            <person name="Submissions S."/>
        </authorList>
    </citation>
    <scope>NUCLEOTIDE SEQUENCE [LARGE SCALE GENOMIC DNA]</scope>
    <source>
        <strain evidence="3">ATCC 27862</strain>
    </source>
</reference>
<dbReference type="RefSeq" id="WP_078747043.1">
    <property type="nucleotide sequence ID" value="NZ_CP137850.1"/>
</dbReference>
<organism evidence="2 3">
    <name type="scientific">Mycoplasmopsis verecunda</name>
    <dbReference type="NCBI Taxonomy" id="171291"/>
    <lineage>
        <taxon>Bacteria</taxon>
        <taxon>Bacillati</taxon>
        <taxon>Mycoplasmatota</taxon>
        <taxon>Mycoplasmoidales</taxon>
        <taxon>Metamycoplasmataceae</taxon>
        <taxon>Mycoplasmopsis</taxon>
    </lineage>
</organism>
<evidence type="ECO:0000256" key="1">
    <source>
        <dbReference type="SAM" id="Phobius"/>
    </source>
</evidence>
<feature type="transmembrane region" description="Helical" evidence="1">
    <location>
        <begin position="173"/>
        <end position="193"/>
    </location>
</feature>
<proteinExistence type="predicted"/>
<dbReference type="STRING" id="171291.SAMN02745154_00300"/>
<protein>
    <submittedName>
        <fullName evidence="2">Uncharacterized protein</fullName>
    </submittedName>
</protein>
<feature type="transmembrane region" description="Helical" evidence="1">
    <location>
        <begin position="140"/>
        <end position="161"/>
    </location>
</feature>
<feature type="transmembrane region" description="Helical" evidence="1">
    <location>
        <begin position="75"/>
        <end position="98"/>
    </location>
</feature>
<keyword evidence="3" id="KW-1185">Reference proteome</keyword>
<sequence length="281" mass="32545">MKNQVIKKTTFHTWSNLRKATLYAGIAILLLVFITTLWRWGIITHQIQNALSKMTETEKQHMLDNGLNPVILPNFWAITGTFTWISNLAIGIALILFAIYPKSWLAQRGLFLANTYITITFIVFWTLIFPASLKNFHPNLFFNSFVVHFLNPFICMIFVFLNRKNLSITKATIWLSSVVMVAYWFFALLLFFIGEPIYNDFTNGLTNTKNINLYKQMGLVVYDFLNFKQPLFYKGGNIVIVIVLNLVIFVVGFFLTPALGFGWKYGLKIKYDTVTKSWDVR</sequence>
<dbReference type="OrthoDB" id="400065at2"/>
<keyword evidence="1" id="KW-1133">Transmembrane helix</keyword>
<evidence type="ECO:0000313" key="2">
    <source>
        <dbReference type="EMBL" id="SJZ48696.1"/>
    </source>
</evidence>
<feature type="transmembrane region" description="Helical" evidence="1">
    <location>
        <begin position="238"/>
        <end position="261"/>
    </location>
</feature>
<dbReference type="NCBIfam" id="NF046009">
    <property type="entry name" value="MAGa3780_fam"/>
    <property type="match status" value="1"/>
</dbReference>
<feature type="transmembrane region" description="Helical" evidence="1">
    <location>
        <begin position="110"/>
        <end position="128"/>
    </location>
</feature>
<evidence type="ECO:0000313" key="3">
    <source>
        <dbReference type="Proteomes" id="UP000190389"/>
    </source>
</evidence>
<feature type="transmembrane region" description="Helical" evidence="1">
    <location>
        <begin position="20"/>
        <end position="41"/>
    </location>
</feature>
<keyword evidence="1" id="KW-0472">Membrane</keyword>
<name>A0A1T4L1X4_9BACT</name>
<keyword evidence="1" id="KW-0812">Transmembrane</keyword>
<dbReference type="Proteomes" id="UP000190389">
    <property type="component" value="Unassembled WGS sequence"/>
</dbReference>
<gene>
    <name evidence="2" type="ORF">SAMN02745154_00300</name>
</gene>
<dbReference type="EMBL" id="FUXF01000006">
    <property type="protein sequence ID" value="SJZ48696.1"/>
    <property type="molecule type" value="Genomic_DNA"/>
</dbReference>
<dbReference type="AlphaFoldDB" id="A0A1T4L1X4"/>
<accession>A0A1T4L1X4</accession>